<feature type="region of interest" description="Disordered" evidence="5">
    <location>
        <begin position="275"/>
        <end position="310"/>
    </location>
</feature>
<reference evidence="7 8" key="1">
    <citation type="journal article" date="2007" name="Science">
        <title>The Chlamydomonas genome reveals the evolution of key animal and plant functions.</title>
        <authorList>
            <person name="Merchant S.S."/>
            <person name="Prochnik S.E."/>
            <person name="Vallon O."/>
            <person name="Harris E.H."/>
            <person name="Karpowicz S.J."/>
            <person name="Witman G.B."/>
            <person name="Terry A."/>
            <person name="Salamov A."/>
            <person name="Fritz-Laylin L.K."/>
            <person name="Marechal-Drouard L."/>
            <person name="Marshall W.F."/>
            <person name="Qu L.H."/>
            <person name="Nelson D.R."/>
            <person name="Sanderfoot A.A."/>
            <person name="Spalding M.H."/>
            <person name="Kapitonov V.V."/>
            <person name="Ren Q."/>
            <person name="Ferris P."/>
            <person name="Lindquist E."/>
            <person name="Shapiro H."/>
            <person name="Lucas S.M."/>
            <person name="Grimwood J."/>
            <person name="Schmutz J."/>
            <person name="Cardol P."/>
            <person name="Cerutti H."/>
            <person name="Chanfreau G."/>
            <person name="Chen C.L."/>
            <person name="Cognat V."/>
            <person name="Croft M.T."/>
            <person name="Dent R."/>
            <person name="Dutcher S."/>
            <person name="Fernandez E."/>
            <person name="Fukuzawa H."/>
            <person name="Gonzalez-Ballester D."/>
            <person name="Gonzalez-Halphen D."/>
            <person name="Hallmann A."/>
            <person name="Hanikenne M."/>
            <person name="Hippler M."/>
            <person name="Inwood W."/>
            <person name="Jabbari K."/>
            <person name="Kalanon M."/>
            <person name="Kuras R."/>
            <person name="Lefebvre P.A."/>
            <person name="Lemaire S.D."/>
            <person name="Lobanov A.V."/>
            <person name="Lohr M."/>
            <person name="Manuell A."/>
            <person name="Meier I."/>
            <person name="Mets L."/>
            <person name="Mittag M."/>
            <person name="Mittelmeier T."/>
            <person name="Moroney J.V."/>
            <person name="Moseley J."/>
            <person name="Napoli C."/>
            <person name="Nedelcu A.M."/>
            <person name="Niyogi K."/>
            <person name="Novoselov S.V."/>
            <person name="Paulsen I.T."/>
            <person name="Pazour G."/>
            <person name="Purton S."/>
            <person name="Ral J.P."/>
            <person name="Riano-Pachon D.M."/>
            <person name="Riekhof W."/>
            <person name="Rymarquis L."/>
            <person name="Schroda M."/>
            <person name="Stern D."/>
            <person name="Umen J."/>
            <person name="Willows R."/>
            <person name="Wilson N."/>
            <person name="Zimmer S.L."/>
            <person name="Allmer J."/>
            <person name="Balk J."/>
            <person name="Bisova K."/>
            <person name="Chen C.J."/>
            <person name="Elias M."/>
            <person name="Gendler K."/>
            <person name="Hauser C."/>
            <person name="Lamb M.R."/>
            <person name="Ledford H."/>
            <person name="Long J.C."/>
            <person name="Minagawa J."/>
            <person name="Page M.D."/>
            <person name="Pan J."/>
            <person name="Pootakham W."/>
            <person name="Roje S."/>
            <person name="Rose A."/>
            <person name="Stahlberg E."/>
            <person name="Terauchi A.M."/>
            <person name="Yang P."/>
            <person name="Ball S."/>
            <person name="Bowler C."/>
            <person name="Dieckmann C.L."/>
            <person name="Gladyshev V.N."/>
            <person name="Green P."/>
            <person name="Jorgensen R."/>
            <person name="Mayfield S."/>
            <person name="Mueller-Roeber B."/>
            <person name="Rajamani S."/>
            <person name="Sayre R.T."/>
            <person name="Brokstein P."/>
            <person name="Dubchak I."/>
            <person name="Goodstein D."/>
            <person name="Hornick L."/>
            <person name="Huang Y.W."/>
            <person name="Jhaveri J."/>
            <person name="Luo Y."/>
            <person name="Martinez D."/>
            <person name="Ngau W.C."/>
            <person name="Otillar B."/>
            <person name="Poliakov A."/>
            <person name="Porter A."/>
            <person name="Szajkowski L."/>
            <person name="Werner G."/>
            <person name="Zhou K."/>
            <person name="Grigoriev I.V."/>
            <person name="Rokhsar D.S."/>
            <person name="Grossman A.R."/>
        </authorList>
    </citation>
    <scope>NUCLEOTIDE SEQUENCE [LARGE SCALE GENOMIC DNA]</scope>
    <source>
        <strain evidence="8">CC-503</strain>
    </source>
</reference>
<evidence type="ECO:0000313" key="7">
    <source>
        <dbReference type="EMBL" id="PNW86095.1"/>
    </source>
</evidence>
<protein>
    <recommendedName>
        <fullName evidence="6">Helicase C-terminal domain-containing protein</fullName>
    </recommendedName>
</protein>
<dbReference type="InterPro" id="IPR050547">
    <property type="entry name" value="DEAD_box_RNA_helicases"/>
</dbReference>
<feature type="compositionally biased region" description="Gly residues" evidence="5">
    <location>
        <begin position="141"/>
        <end position="157"/>
    </location>
</feature>
<dbReference type="InParanoid" id="A0A2K3DZY6"/>
<organism evidence="7 8">
    <name type="scientific">Chlamydomonas reinhardtii</name>
    <name type="common">Chlamydomonas smithii</name>
    <dbReference type="NCBI Taxonomy" id="3055"/>
    <lineage>
        <taxon>Eukaryota</taxon>
        <taxon>Viridiplantae</taxon>
        <taxon>Chlorophyta</taxon>
        <taxon>core chlorophytes</taxon>
        <taxon>Chlorophyceae</taxon>
        <taxon>CS clade</taxon>
        <taxon>Chlamydomonadales</taxon>
        <taxon>Chlamydomonadaceae</taxon>
        <taxon>Chlamydomonas</taxon>
    </lineage>
</organism>
<dbReference type="SUPFAM" id="SSF52540">
    <property type="entry name" value="P-loop containing nucleoside triphosphate hydrolases"/>
    <property type="match status" value="1"/>
</dbReference>
<evidence type="ECO:0000256" key="5">
    <source>
        <dbReference type="SAM" id="MobiDB-lite"/>
    </source>
</evidence>
<dbReference type="EMBL" id="CM008964">
    <property type="protein sequence ID" value="PNW86095.1"/>
    <property type="molecule type" value="Genomic_DNA"/>
</dbReference>
<evidence type="ECO:0000313" key="8">
    <source>
        <dbReference type="Proteomes" id="UP000006906"/>
    </source>
</evidence>
<dbReference type="AlphaFoldDB" id="A0A2K3DZY6"/>
<keyword evidence="1" id="KW-0547">Nucleotide-binding</keyword>
<feature type="compositionally biased region" description="Low complexity" evidence="5">
    <location>
        <begin position="79"/>
        <end position="106"/>
    </location>
</feature>
<dbReference type="STRING" id="3055.A0A2K3DZY6"/>
<dbReference type="SMART" id="SM00490">
    <property type="entry name" value="HELICc"/>
    <property type="match status" value="1"/>
</dbReference>
<dbReference type="GO" id="GO:0004386">
    <property type="term" value="F:helicase activity"/>
    <property type="evidence" value="ECO:0007669"/>
    <property type="project" value="UniProtKB-KW"/>
</dbReference>
<feature type="compositionally biased region" description="Low complexity" evidence="5">
    <location>
        <begin position="113"/>
        <end position="140"/>
    </location>
</feature>
<feature type="region of interest" description="Disordered" evidence="5">
    <location>
        <begin position="76"/>
        <end position="157"/>
    </location>
</feature>
<dbReference type="Pfam" id="PF00271">
    <property type="entry name" value="Helicase_C"/>
    <property type="match status" value="1"/>
</dbReference>
<dbReference type="PROSITE" id="PS51194">
    <property type="entry name" value="HELICASE_CTER"/>
    <property type="match status" value="1"/>
</dbReference>
<evidence type="ECO:0000256" key="3">
    <source>
        <dbReference type="ARBA" id="ARBA00022806"/>
    </source>
</evidence>
<keyword evidence="4" id="KW-0067">ATP-binding</keyword>
<evidence type="ECO:0000256" key="2">
    <source>
        <dbReference type="ARBA" id="ARBA00022801"/>
    </source>
</evidence>
<dbReference type="InterPro" id="IPR027417">
    <property type="entry name" value="P-loop_NTPase"/>
</dbReference>
<dbReference type="InterPro" id="IPR001650">
    <property type="entry name" value="Helicase_C-like"/>
</dbReference>
<keyword evidence="8" id="KW-1185">Reference proteome</keyword>
<dbReference type="GO" id="GO:0005524">
    <property type="term" value="F:ATP binding"/>
    <property type="evidence" value="ECO:0007669"/>
    <property type="project" value="UniProtKB-KW"/>
</dbReference>
<proteinExistence type="predicted"/>
<dbReference type="PANTHER" id="PTHR47963:SF3">
    <property type="entry name" value="DEAD-BOX ATP-DEPENDENT RNA HELICASE 47, MITOCHONDRIAL"/>
    <property type="match status" value="1"/>
</dbReference>
<keyword evidence="3" id="KW-0347">Helicase</keyword>
<feature type="domain" description="Helicase C-terminal" evidence="6">
    <location>
        <begin position="180"/>
        <end position="282"/>
    </location>
</feature>
<evidence type="ECO:0000256" key="1">
    <source>
        <dbReference type="ARBA" id="ARBA00022741"/>
    </source>
</evidence>
<dbReference type="PANTHER" id="PTHR47963">
    <property type="entry name" value="DEAD-BOX ATP-DEPENDENT RNA HELICASE 47, MITOCHONDRIAL"/>
    <property type="match status" value="1"/>
</dbReference>
<name>A0A2K3DZY6_CHLRE</name>
<dbReference type="OrthoDB" id="10256233at2759"/>
<dbReference type="RefSeq" id="XP_042926725.1">
    <property type="nucleotide sequence ID" value="XM_043061596.1"/>
</dbReference>
<accession>A0A2K3DZY6</accession>
<dbReference type="Gene3D" id="3.40.50.300">
    <property type="entry name" value="P-loop containing nucleotide triphosphate hydrolases"/>
    <property type="match status" value="1"/>
</dbReference>
<dbReference type="Proteomes" id="UP000006906">
    <property type="component" value="Chromosome 3"/>
</dbReference>
<evidence type="ECO:0000259" key="6">
    <source>
        <dbReference type="PROSITE" id="PS51194"/>
    </source>
</evidence>
<dbReference type="GO" id="GO:0016787">
    <property type="term" value="F:hydrolase activity"/>
    <property type="evidence" value="ECO:0007669"/>
    <property type="project" value="UniProtKB-KW"/>
</dbReference>
<dbReference type="GeneID" id="5724970"/>
<gene>
    <name evidence="7" type="ORF">CHLRE_03g213649v5</name>
</gene>
<feature type="non-terminal residue" evidence="7">
    <location>
        <position position="328"/>
    </location>
</feature>
<sequence length="328" mass="32763">YIVVQPERRLAALARSLRADLAAADADAAPARVMLFVNSPAEAAAVAEPLQSSLWTDHRMAVLVPPGTILAKDIDADEPSSASASSASSSSAAGPSASASSSSAGSWPPPDLNPAALRRNARRGGVSSSSSSSSASAGAAAGPGAGEGAAAGSGGDTAAGNSFAEAMKSIDDMFAYNPIRALHSFRDHKSSLLLATGAAARGLDLPAVSHVYSLGPPPDATNYLHRAGRAGRIGSTAGGVVTTLVTPDEVEALQAIAAELGIQLVREEEASGELVGSLPRLELSSGEEEEGGEEGVGEGQGAKAAGGSAGLGDVERLRKGLEDLYNLM</sequence>
<evidence type="ECO:0000256" key="4">
    <source>
        <dbReference type="ARBA" id="ARBA00022840"/>
    </source>
</evidence>
<dbReference type="Gramene" id="PNW86095">
    <property type="protein sequence ID" value="PNW86095"/>
    <property type="gene ID" value="CHLRE_03g213649v5"/>
</dbReference>
<feature type="compositionally biased region" description="Acidic residues" evidence="5">
    <location>
        <begin position="285"/>
        <end position="296"/>
    </location>
</feature>
<keyword evidence="2" id="KW-0378">Hydrolase</keyword>
<dbReference type="KEGG" id="cre:CHLRE_03g213649v5"/>